<name>A0A6A6JCA4_WESOR</name>
<proteinExistence type="predicted"/>
<evidence type="ECO:0000256" key="1">
    <source>
        <dbReference type="SAM" id="MobiDB-lite"/>
    </source>
</evidence>
<sequence>MSSTTWCIVFRAQIRMCVFGAGLPHQLHPPSTSRQTPRGTRTPLYLDLRQENASSLTRQTGTYLSNHIFLLQYLLPSLRTSSIFDLYVIRSLHINLLQTVHLLIRLIPHSPGQHKQRQHLRRSTNMSQSLNTDRVQDSNQNIGSTIDEKQEAGQWKAGTRA</sequence>
<evidence type="ECO:0000313" key="2">
    <source>
        <dbReference type="EMBL" id="KAF2273628.1"/>
    </source>
</evidence>
<feature type="compositionally biased region" description="Basic residues" evidence="1">
    <location>
        <begin position="113"/>
        <end position="122"/>
    </location>
</feature>
<accession>A0A6A6JCA4</accession>
<protein>
    <submittedName>
        <fullName evidence="2">Uncharacterized protein</fullName>
    </submittedName>
</protein>
<dbReference type="EMBL" id="ML986508">
    <property type="protein sequence ID" value="KAF2273628.1"/>
    <property type="molecule type" value="Genomic_DNA"/>
</dbReference>
<gene>
    <name evidence="2" type="ORF">EI97DRAFT_147630</name>
</gene>
<dbReference type="GeneID" id="54546424"/>
<evidence type="ECO:0000313" key="3">
    <source>
        <dbReference type="Proteomes" id="UP000800097"/>
    </source>
</evidence>
<keyword evidence="3" id="KW-1185">Reference proteome</keyword>
<dbReference type="RefSeq" id="XP_033651167.1">
    <property type="nucleotide sequence ID" value="XM_033793249.1"/>
</dbReference>
<dbReference type="AlphaFoldDB" id="A0A6A6JCA4"/>
<reference evidence="2" key="1">
    <citation type="journal article" date="2020" name="Stud. Mycol.">
        <title>101 Dothideomycetes genomes: a test case for predicting lifestyles and emergence of pathogens.</title>
        <authorList>
            <person name="Haridas S."/>
            <person name="Albert R."/>
            <person name="Binder M."/>
            <person name="Bloem J."/>
            <person name="Labutti K."/>
            <person name="Salamov A."/>
            <person name="Andreopoulos B."/>
            <person name="Baker S."/>
            <person name="Barry K."/>
            <person name="Bills G."/>
            <person name="Bluhm B."/>
            <person name="Cannon C."/>
            <person name="Castanera R."/>
            <person name="Culley D."/>
            <person name="Daum C."/>
            <person name="Ezra D."/>
            <person name="Gonzalez J."/>
            <person name="Henrissat B."/>
            <person name="Kuo A."/>
            <person name="Liang C."/>
            <person name="Lipzen A."/>
            <person name="Lutzoni F."/>
            <person name="Magnuson J."/>
            <person name="Mondo S."/>
            <person name="Nolan M."/>
            <person name="Ohm R."/>
            <person name="Pangilinan J."/>
            <person name="Park H.-J."/>
            <person name="Ramirez L."/>
            <person name="Alfaro M."/>
            <person name="Sun H."/>
            <person name="Tritt A."/>
            <person name="Yoshinaga Y."/>
            <person name="Zwiers L.-H."/>
            <person name="Turgeon B."/>
            <person name="Goodwin S."/>
            <person name="Spatafora J."/>
            <person name="Crous P."/>
            <person name="Grigoriev I."/>
        </authorList>
    </citation>
    <scope>NUCLEOTIDE SEQUENCE</scope>
    <source>
        <strain evidence="2">CBS 379.55</strain>
    </source>
</reference>
<organism evidence="2 3">
    <name type="scientific">Westerdykella ornata</name>
    <dbReference type="NCBI Taxonomy" id="318751"/>
    <lineage>
        <taxon>Eukaryota</taxon>
        <taxon>Fungi</taxon>
        <taxon>Dikarya</taxon>
        <taxon>Ascomycota</taxon>
        <taxon>Pezizomycotina</taxon>
        <taxon>Dothideomycetes</taxon>
        <taxon>Pleosporomycetidae</taxon>
        <taxon>Pleosporales</taxon>
        <taxon>Sporormiaceae</taxon>
        <taxon>Westerdykella</taxon>
    </lineage>
</organism>
<dbReference type="Proteomes" id="UP000800097">
    <property type="component" value="Unassembled WGS sequence"/>
</dbReference>
<feature type="compositionally biased region" description="Polar residues" evidence="1">
    <location>
        <begin position="123"/>
        <end position="144"/>
    </location>
</feature>
<feature type="region of interest" description="Disordered" evidence="1">
    <location>
        <begin position="113"/>
        <end position="161"/>
    </location>
</feature>